<accession>A0A835LYJ4</accession>
<reference evidence="7 8" key="1">
    <citation type="submission" date="2020-10" db="EMBL/GenBank/DDBJ databases">
        <title>The Coptis chinensis genome and diversification of protoberbering-type alkaloids.</title>
        <authorList>
            <person name="Wang B."/>
            <person name="Shu S."/>
            <person name="Song C."/>
            <person name="Liu Y."/>
        </authorList>
    </citation>
    <scope>NUCLEOTIDE SEQUENCE [LARGE SCALE GENOMIC DNA]</scope>
    <source>
        <strain evidence="7">HL-2020</strain>
        <tissue evidence="7">Leaf</tissue>
    </source>
</reference>
<keyword evidence="4" id="KW-0812">Transmembrane</keyword>
<keyword evidence="4" id="KW-0735">Signal-anchor</keyword>
<keyword evidence="3" id="KW-0808">Transferase</keyword>
<dbReference type="GO" id="GO:0000139">
    <property type="term" value="C:Golgi membrane"/>
    <property type="evidence" value="ECO:0007669"/>
    <property type="project" value="UniProtKB-SubCell"/>
</dbReference>
<keyword evidence="3" id="KW-0328">Glycosyltransferase</keyword>
<evidence type="ECO:0000256" key="1">
    <source>
        <dbReference type="ARBA" id="ARBA00004323"/>
    </source>
</evidence>
<proteinExistence type="inferred from homology"/>
<evidence type="ECO:0000256" key="2">
    <source>
        <dbReference type="ARBA" id="ARBA00010271"/>
    </source>
</evidence>
<name>A0A835LYJ4_9MAGN</name>
<dbReference type="OrthoDB" id="1924787at2759"/>
<organism evidence="7 8">
    <name type="scientific">Coptis chinensis</name>
    <dbReference type="NCBI Taxonomy" id="261450"/>
    <lineage>
        <taxon>Eukaryota</taxon>
        <taxon>Viridiplantae</taxon>
        <taxon>Streptophyta</taxon>
        <taxon>Embryophyta</taxon>
        <taxon>Tracheophyta</taxon>
        <taxon>Spermatophyta</taxon>
        <taxon>Magnoliopsida</taxon>
        <taxon>Ranunculales</taxon>
        <taxon>Ranunculaceae</taxon>
        <taxon>Coptidoideae</taxon>
        <taxon>Coptis</taxon>
    </lineage>
</organism>
<keyword evidence="5" id="KW-0333">Golgi apparatus</keyword>
<evidence type="ECO:0000256" key="5">
    <source>
        <dbReference type="ARBA" id="ARBA00023034"/>
    </source>
</evidence>
<dbReference type="InterPro" id="IPR040911">
    <property type="entry name" value="Exostosin_GT47"/>
</dbReference>
<sequence length="124" mass="14662">MNYILHMKTSKYCICAKGFEVNSPRVVEAIFYECVPVIISDNFVPPFFDVLNWDAFAVIVAEKDIPKLKEILLSIPYEKYIAMQLAVKKVQRHFLWHPKPVKYDLFHMTLHSIWNSRVFMLKPK</sequence>
<evidence type="ECO:0000259" key="6">
    <source>
        <dbReference type="Pfam" id="PF03016"/>
    </source>
</evidence>
<dbReference type="InterPro" id="IPR004263">
    <property type="entry name" value="Exostosin"/>
</dbReference>
<dbReference type="PANTHER" id="PTHR11062:SF210">
    <property type="entry name" value="EXOSTOSIN FAMILY PROTEIN"/>
    <property type="match status" value="1"/>
</dbReference>
<gene>
    <name evidence="7" type="ORF">IFM89_005477</name>
</gene>
<protein>
    <recommendedName>
        <fullName evidence="6">Exostosin GT47 domain-containing protein</fullName>
    </recommendedName>
</protein>
<dbReference type="EMBL" id="JADFTS010000003">
    <property type="protein sequence ID" value="KAF9613043.1"/>
    <property type="molecule type" value="Genomic_DNA"/>
</dbReference>
<dbReference type="Proteomes" id="UP000631114">
    <property type="component" value="Unassembled WGS sequence"/>
</dbReference>
<comment type="subcellular location">
    <subcellularLocation>
        <location evidence="1">Golgi apparatus membrane</location>
        <topology evidence="1">Single-pass type II membrane protein</topology>
    </subcellularLocation>
</comment>
<dbReference type="PANTHER" id="PTHR11062">
    <property type="entry name" value="EXOSTOSIN HEPARAN SULFATE GLYCOSYLTRANSFERASE -RELATED"/>
    <property type="match status" value="1"/>
</dbReference>
<dbReference type="Pfam" id="PF03016">
    <property type="entry name" value="Exostosin_GT47"/>
    <property type="match status" value="1"/>
</dbReference>
<evidence type="ECO:0000256" key="3">
    <source>
        <dbReference type="ARBA" id="ARBA00022676"/>
    </source>
</evidence>
<comment type="caution">
    <text evidence="7">The sequence shown here is derived from an EMBL/GenBank/DDBJ whole genome shotgun (WGS) entry which is preliminary data.</text>
</comment>
<dbReference type="AlphaFoldDB" id="A0A835LYJ4"/>
<feature type="domain" description="Exostosin GT47" evidence="6">
    <location>
        <begin position="4"/>
        <end position="73"/>
    </location>
</feature>
<evidence type="ECO:0000313" key="7">
    <source>
        <dbReference type="EMBL" id="KAF9613043.1"/>
    </source>
</evidence>
<comment type="similarity">
    <text evidence="2">Belongs to the glycosyltransferase 47 family.</text>
</comment>
<keyword evidence="8" id="KW-1185">Reference proteome</keyword>
<dbReference type="GO" id="GO:0016757">
    <property type="term" value="F:glycosyltransferase activity"/>
    <property type="evidence" value="ECO:0007669"/>
    <property type="project" value="UniProtKB-KW"/>
</dbReference>
<evidence type="ECO:0000256" key="4">
    <source>
        <dbReference type="ARBA" id="ARBA00022968"/>
    </source>
</evidence>
<evidence type="ECO:0000313" key="8">
    <source>
        <dbReference type="Proteomes" id="UP000631114"/>
    </source>
</evidence>